<evidence type="ECO:0000256" key="3">
    <source>
        <dbReference type="ARBA" id="ARBA00022651"/>
    </source>
</evidence>
<keyword evidence="11" id="KW-1185">Reference proteome</keyword>
<evidence type="ECO:0000256" key="8">
    <source>
        <dbReference type="SAM" id="MobiDB-lite"/>
    </source>
</evidence>
<dbReference type="Gene3D" id="3.40.50.1820">
    <property type="entry name" value="alpha/beta hydrolase"/>
    <property type="match status" value="1"/>
</dbReference>
<gene>
    <name evidence="10" type="ORF">SAMN06893096_11256</name>
</gene>
<dbReference type="Pfam" id="PF10503">
    <property type="entry name" value="Esterase_PHB"/>
    <property type="match status" value="1"/>
</dbReference>
<evidence type="ECO:0000256" key="6">
    <source>
        <dbReference type="ARBA" id="ARBA00023277"/>
    </source>
</evidence>
<evidence type="ECO:0000256" key="7">
    <source>
        <dbReference type="ARBA" id="ARBA00023326"/>
    </source>
</evidence>
<keyword evidence="7" id="KW-0624">Polysaccharide degradation</keyword>
<dbReference type="GO" id="GO:0005576">
    <property type="term" value="C:extracellular region"/>
    <property type="evidence" value="ECO:0007669"/>
    <property type="project" value="UniProtKB-SubCell"/>
</dbReference>
<dbReference type="EMBL" id="FZOO01000012">
    <property type="protein sequence ID" value="SNS98801.1"/>
    <property type="molecule type" value="Genomic_DNA"/>
</dbReference>
<reference evidence="11" key="1">
    <citation type="submission" date="2017-06" db="EMBL/GenBank/DDBJ databases">
        <authorList>
            <person name="Varghese N."/>
            <person name="Submissions S."/>
        </authorList>
    </citation>
    <scope>NUCLEOTIDE SEQUENCE [LARGE SCALE GENOMIC DNA]</scope>
    <source>
        <strain evidence="11">DSM 46839</strain>
    </source>
</reference>
<dbReference type="GO" id="GO:0045493">
    <property type="term" value="P:xylan catabolic process"/>
    <property type="evidence" value="ECO:0007669"/>
    <property type="project" value="UniProtKB-KW"/>
</dbReference>
<evidence type="ECO:0000256" key="9">
    <source>
        <dbReference type="SAM" id="SignalP"/>
    </source>
</evidence>
<feature type="signal peptide" evidence="9">
    <location>
        <begin position="1"/>
        <end position="29"/>
    </location>
</feature>
<feature type="region of interest" description="Disordered" evidence="8">
    <location>
        <begin position="25"/>
        <end position="56"/>
    </location>
</feature>
<dbReference type="PANTHER" id="PTHR38050">
    <property type="match status" value="1"/>
</dbReference>
<evidence type="ECO:0000313" key="11">
    <source>
        <dbReference type="Proteomes" id="UP000198373"/>
    </source>
</evidence>
<feature type="chain" id="PRO_5012241134" evidence="9">
    <location>
        <begin position="30"/>
        <end position="360"/>
    </location>
</feature>
<proteinExistence type="predicted"/>
<organism evidence="10 11">
    <name type="scientific">Geodermatophilus pulveris</name>
    <dbReference type="NCBI Taxonomy" id="1564159"/>
    <lineage>
        <taxon>Bacteria</taxon>
        <taxon>Bacillati</taxon>
        <taxon>Actinomycetota</taxon>
        <taxon>Actinomycetes</taxon>
        <taxon>Geodermatophilales</taxon>
        <taxon>Geodermatophilaceae</taxon>
        <taxon>Geodermatophilus</taxon>
    </lineage>
</organism>
<dbReference type="AlphaFoldDB" id="A0A239IYV2"/>
<evidence type="ECO:0000313" key="10">
    <source>
        <dbReference type="EMBL" id="SNS98801.1"/>
    </source>
</evidence>
<dbReference type="InterPro" id="IPR010126">
    <property type="entry name" value="Esterase_phb"/>
</dbReference>
<dbReference type="OrthoDB" id="9767239at2"/>
<evidence type="ECO:0000256" key="4">
    <source>
        <dbReference type="ARBA" id="ARBA00022729"/>
    </source>
</evidence>
<evidence type="ECO:0000256" key="5">
    <source>
        <dbReference type="ARBA" id="ARBA00022801"/>
    </source>
</evidence>
<dbReference type="GO" id="GO:0030600">
    <property type="term" value="F:feruloyl esterase activity"/>
    <property type="evidence" value="ECO:0007669"/>
    <property type="project" value="InterPro"/>
</dbReference>
<dbReference type="Proteomes" id="UP000198373">
    <property type="component" value="Unassembled WGS sequence"/>
</dbReference>
<dbReference type="RefSeq" id="WP_089307250.1">
    <property type="nucleotide sequence ID" value="NZ_FZOO01000012.1"/>
</dbReference>
<dbReference type="SUPFAM" id="SSF53474">
    <property type="entry name" value="alpha/beta-Hydrolases"/>
    <property type="match status" value="1"/>
</dbReference>
<evidence type="ECO:0000256" key="1">
    <source>
        <dbReference type="ARBA" id="ARBA00004613"/>
    </source>
</evidence>
<sequence>MTHPSTRRRTLVVLAAAAVVGSGVTTATAGGDRPTDGGHRAAAGQHRDGGEAGGGGCRRTDVAGDLTLDVTHDGVTYPVAVYVPGGVPADRVLPLVLNLHGSTGNGPQQMDVSELRPVADREGFVVAAPSGAIPLTPRTPPDPAGSWAWNVPGVPTTENALPPADARDDVAFLGRVADVVSDRLCTDDARTYATGYSGGGRMASTLACRTPERVAAIAPVAGLRAGRPDPDDTSVPEVEDCRPDRPVPVVTFHGQQDAVNPYDGSPDLRWGYDVPLAVQTWARLDGCRVGPEAVPVSTHVTRLGYAQCDGGSEVQLYRVSDGGHTWPGTEYPTSNGTVTQEIEAAEVMWDFFEDHRLPSR</sequence>
<keyword evidence="2" id="KW-0964">Secreted</keyword>
<feature type="region of interest" description="Disordered" evidence="8">
    <location>
        <begin position="223"/>
        <end position="244"/>
    </location>
</feature>
<dbReference type="InterPro" id="IPR043595">
    <property type="entry name" value="FaeB/C/D"/>
</dbReference>
<dbReference type="InterPro" id="IPR029058">
    <property type="entry name" value="AB_hydrolase_fold"/>
</dbReference>
<keyword evidence="4 9" id="KW-0732">Signal</keyword>
<keyword evidence="6" id="KW-0119">Carbohydrate metabolism</keyword>
<feature type="compositionally biased region" description="Basic and acidic residues" evidence="8">
    <location>
        <begin position="33"/>
        <end position="50"/>
    </location>
</feature>
<accession>A0A239IYV2</accession>
<keyword evidence="5" id="KW-0378">Hydrolase</keyword>
<protein>
    <submittedName>
        <fullName evidence="10">Polyhydroxybutyrate depolymerase</fullName>
    </submittedName>
</protein>
<name>A0A239IYV2_9ACTN</name>
<comment type="subcellular location">
    <subcellularLocation>
        <location evidence="1">Secreted</location>
    </subcellularLocation>
</comment>
<keyword evidence="3" id="KW-0858">Xylan degradation</keyword>
<dbReference type="PANTHER" id="PTHR38050:SF2">
    <property type="entry name" value="FERULOYL ESTERASE C-RELATED"/>
    <property type="match status" value="1"/>
</dbReference>
<evidence type="ECO:0000256" key="2">
    <source>
        <dbReference type="ARBA" id="ARBA00022525"/>
    </source>
</evidence>